<dbReference type="SUPFAM" id="SSF52540">
    <property type="entry name" value="P-loop containing nucleoside triphosphate hydrolases"/>
    <property type="match status" value="1"/>
</dbReference>
<dbReference type="PANTHER" id="PTHR43875:SF1">
    <property type="entry name" value="OSMOPROTECTIVE COMPOUNDS UPTAKE ATP-BINDING PROTEIN GGTA"/>
    <property type="match status" value="1"/>
</dbReference>
<protein>
    <submittedName>
        <fullName evidence="5">Sn-glycerol-3-phosphate ABC transporter ATP-binding protein UgpC</fullName>
    </submittedName>
</protein>
<organism evidence="5 6">
    <name type="scientific">Candidatus Colimorpha enterica</name>
    <dbReference type="NCBI Taxonomy" id="3083063"/>
    <lineage>
        <taxon>Bacteria</taxon>
        <taxon>Pseudomonadati</taxon>
        <taxon>Bacteroidota</taxon>
        <taxon>Bacteroidia</taxon>
        <taxon>Bacteroidales</taxon>
        <taxon>Candidatus Colimorpha</taxon>
    </lineage>
</organism>
<dbReference type="InterPro" id="IPR015855">
    <property type="entry name" value="ABC_transpr_MalK-like"/>
</dbReference>
<dbReference type="GO" id="GO:0055052">
    <property type="term" value="C:ATP-binding cassette (ABC) transporter complex, substrate-binding subunit-containing"/>
    <property type="evidence" value="ECO:0007669"/>
    <property type="project" value="TreeGrafter"/>
</dbReference>
<dbReference type="GO" id="GO:0005524">
    <property type="term" value="F:ATP binding"/>
    <property type="evidence" value="ECO:0007669"/>
    <property type="project" value="UniProtKB-KW"/>
</dbReference>
<evidence type="ECO:0000259" key="4">
    <source>
        <dbReference type="PROSITE" id="PS50893"/>
    </source>
</evidence>
<dbReference type="GO" id="GO:0008643">
    <property type="term" value="P:carbohydrate transport"/>
    <property type="evidence" value="ECO:0007669"/>
    <property type="project" value="InterPro"/>
</dbReference>
<dbReference type="InterPro" id="IPR027417">
    <property type="entry name" value="P-loop_NTPase"/>
</dbReference>
<dbReference type="FunFam" id="3.40.50.300:FF:000042">
    <property type="entry name" value="Maltose/maltodextrin ABC transporter, ATP-binding protein"/>
    <property type="match status" value="1"/>
</dbReference>
<dbReference type="NCBIfam" id="NF008653">
    <property type="entry name" value="PRK11650.1"/>
    <property type="match status" value="1"/>
</dbReference>
<name>A0AAE3FHG7_9BACT</name>
<dbReference type="SMART" id="SM00382">
    <property type="entry name" value="AAA"/>
    <property type="match status" value="1"/>
</dbReference>
<dbReference type="PANTHER" id="PTHR43875">
    <property type="entry name" value="MALTODEXTRIN IMPORT ATP-BINDING PROTEIN MSMX"/>
    <property type="match status" value="1"/>
</dbReference>
<dbReference type="InterPro" id="IPR003439">
    <property type="entry name" value="ABC_transporter-like_ATP-bd"/>
</dbReference>
<dbReference type="Gene3D" id="2.40.50.140">
    <property type="entry name" value="Nucleic acid-binding proteins"/>
    <property type="match status" value="1"/>
</dbReference>
<dbReference type="InterPro" id="IPR012340">
    <property type="entry name" value="NA-bd_OB-fold"/>
</dbReference>
<evidence type="ECO:0000256" key="2">
    <source>
        <dbReference type="ARBA" id="ARBA00022741"/>
    </source>
</evidence>
<keyword evidence="3 5" id="KW-0067">ATP-binding</keyword>
<evidence type="ECO:0000256" key="1">
    <source>
        <dbReference type="ARBA" id="ARBA00022448"/>
    </source>
</evidence>
<dbReference type="SUPFAM" id="SSF50331">
    <property type="entry name" value="MOP-like"/>
    <property type="match status" value="1"/>
</dbReference>
<evidence type="ECO:0000313" key="6">
    <source>
        <dbReference type="Proteomes" id="UP001139365"/>
    </source>
</evidence>
<keyword evidence="1" id="KW-0813">Transport</keyword>
<gene>
    <name evidence="5" type="primary">ugpC</name>
    <name evidence="5" type="ORF">MR241_04310</name>
</gene>
<dbReference type="Proteomes" id="UP001139365">
    <property type="component" value="Unassembled WGS sequence"/>
</dbReference>
<dbReference type="InterPro" id="IPR003593">
    <property type="entry name" value="AAA+_ATPase"/>
</dbReference>
<reference evidence="5 6" key="1">
    <citation type="submission" date="2022-03" db="EMBL/GenBank/DDBJ databases">
        <title>Metagenome-assembled genomes from swine fecal metagenomes.</title>
        <authorList>
            <person name="Holman D.B."/>
            <person name="Kommadath A."/>
        </authorList>
    </citation>
    <scope>NUCLEOTIDE SEQUENCE [LARGE SCALE GENOMIC DNA]</scope>
    <source>
        <strain evidence="5">SUG147</strain>
    </source>
</reference>
<accession>A0AAE3FHG7</accession>
<dbReference type="Gene3D" id="3.40.50.300">
    <property type="entry name" value="P-loop containing nucleotide triphosphate hydrolases"/>
    <property type="match status" value="1"/>
</dbReference>
<dbReference type="GO" id="GO:0016887">
    <property type="term" value="F:ATP hydrolysis activity"/>
    <property type="evidence" value="ECO:0007669"/>
    <property type="project" value="InterPro"/>
</dbReference>
<proteinExistence type="predicted"/>
<dbReference type="InterPro" id="IPR040582">
    <property type="entry name" value="OB_MalK-like"/>
</dbReference>
<dbReference type="CDD" id="cd03301">
    <property type="entry name" value="ABC_MalK_N"/>
    <property type="match status" value="1"/>
</dbReference>
<evidence type="ECO:0000256" key="3">
    <source>
        <dbReference type="ARBA" id="ARBA00022840"/>
    </source>
</evidence>
<dbReference type="Pfam" id="PF00005">
    <property type="entry name" value="ABC_tran"/>
    <property type="match status" value="1"/>
</dbReference>
<feature type="domain" description="ABC transporter" evidence="4">
    <location>
        <begin position="4"/>
        <end position="235"/>
    </location>
</feature>
<dbReference type="PROSITE" id="PS00211">
    <property type="entry name" value="ABC_TRANSPORTER_1"/>
    <property type="match status" value="1"/>
</dbReference>
<dbReference type="InterPro" id="IPR047641">
    <property type="entry name" value="ABC_transpr_MalK/UgpC-like"/>
</dbReference>
<dbReference type="EMBL" id="JALEMU010000067">
    <property type="protein sequence ID" value="MCI5755500.1"/>
    <property type="molecule type" value="Genomic_DNA"/>
</dbReference>
<evidence type="ECO:0000313" key="5">
    <source>
        <dbReference type="EMBL" id="MCI5755500.1"/>
    </source>
</evidence>
<dbReference type="Gene3D" id="2.40.50.100">
    <property type="match status" value="1"/>
</dbReference>
<dbReference type="InterPro" id="IPR008995">
    <property type="entry name" value="Mo/tungstate-bd_C_term_dom"/>
</dbReference>
<dbReference type="InterPro" id="IPR017871">
    <property type="entry name" value="ABC_transporter-like_CS"/>
</dbReference>
<dbReference type="GO" id="GO:0140359">
    <property type="term" value="F:ABC-type transporter activity"/>
    <property type="evidence" value="ECO:0007669"/>
    <property type="project" value="InterPro"/>
</dbReference>
<comment type="caution">
    <text evidence="5">The sequence shown here is derived from an EMBL/GenBank/DDBJ whole genome shotgun (WGS) entry which is preliminary data.</text>
</comment>
<dbReference type="PROSITE" id="PS50893">
    <property type="entry name" value="ABC_TRANSPORTER_2"/>
    <property type="match status" value="1"/>
</dbReference>
<dbReference type="AlphaFoldDB" id="A0AAE3FHG7"/>
<dbReference type="Pfam" id="PF17912">
    <property type="entry name" value="OB_MalK"/>
    <property type="match status" value="1"/>
</dbReference>
<sequence>MASLSFKHIYKKYPGGVTAVSDFCLEVRDKEFIIFVGPSGCGKSTTLRMIAGLEEITEGELFIGDRLINDVAPKDRDIAMVFQNYALYPHMTVFDNMAFGLKLRKVSKEEIKRKVEEAARILDISHLLDRRPKALSGGQKQRVALGRAIVREPKVFLLDEPLSNLDAKLRAAMRTELTKIHQRLGTTFVYVTHDQVEAMTMATRIVVMKDGLIQQVDTPQNLYDYPANTFVAGFIGTPQMNFIDCTLKKKGSDLYIVFGKNEIKLPAEKANDPALADYIDKEVIAGIRPECLKDEPVAISSMADSVIDAHVDVTELMGAEIYLYISTDGIDPQTPQNLVARVSPRSTARTGDNIKIALEAARIHIFDKDTEKCIVH</sequence>
<keyword evidence="2" id="KW-0547">Nucleotide-binding</keyword>